<organism evidence="1 2">
    <name type="scientific">Dreissena polymorpha</name>
    <name type="common">Zebra mussel</name>
    <name type="synonym">Mytilus polymorpha</name>
    <dbReference type="NCBI Taxonomy" id="45954"/>
    <lineage>
        <taxon>Eukaryota</taxon>
        <taxon>Metazoa</taxon>
        <taxon>Spiralia</taxon>
        <taxon>Lophotrochozoa</taxon>
        <taxon>Mollusca</taxon>
        <taxon>Bivalvia</taxon>
        <taxon>Autobranchia</taxon>
        <taxon>Heteroconchia</taxon>
        <taxon>Euheterodonta</taxon>
        <taxon>Imparidentia</taxon>
        <taxon>Neoheterodontei</taxon>
        <taxon>Myida</taxon>
        <taxon>Dreissenoidea</taxon>
        <taxon>Dreissenidae</taxon>
        <taxon>Dreissena</taxon>
    </lineage>
</organism>
<dbReference type="AlphaFoldDB" id="A0A9D4BDB0"/>
<evidence type="ECO:0000313" key="1">
    <source>
        <dbReference type="EMBL" id="KAH3690490.1"/>
    </source>
</evidence>
<dbReference type="EMBL" id="JAIWYP010000062">
    <property type="protein sequence ID" value="KAH3690490.1"/>
    <property type="molecule type" value="Genomic_DNA"/>
</dbReference>
<reference evidence="1" key="2">
    <citation type="submission" date="2020-11" db="EMBL/GenBank/DDBJ databases">
        <authorList>
            <person name="McCartney M.A."/>
            <person name="Auch B."/>
            <person name="Kono T."/>
            <person name="Mallez S."/>
            <person name="Becker A."/>
            <person name="Gohl D.M."/>
            <person name="Silverstein K.A.T."/>
            <person name="Koren S."/>
            <person name="Bechman K.B."/>
            <person name="Herman A."/>
            <person name="Abrahante J.E."/>
            <person name="Garbe J."/>
        </authorList>
    </citation>
    <scope>NUCLEOTIDE SEQUENCE</scope>
    <source>
        <strain evidence="1">Duluth1</strain>
        <tissue evidence="1">Whole animal</tissue>
    </source>
</reference>
<accession>A0A9D4BDB0</accession>
<evidence type="ECO:0000313" key="2">
    <source>
        <dbReference type="Proteomes" id="UP000828390"/>
    </source>
</evidence>
<protein>
    <submittedName>
        <fullName evidence="1">Uncharacterized protein</fullName>
    </submittedName>
</protein>
<keyword evidence="2" id="KW-1185">Reference proteome</keyword>
<comment type="caution">
    <text evidence="1">The sequence shown here is derived from an EMBL/GenBank/DDBJ whole genome shotgun (WGS) entry which is preliminary data.</text>
</comment>
<sequence length="175" mass="19094">MADSSANVSRLKQIHELVSEARSASGTCKSRPDESQPQKICLETSPKNRQWIVKCPKLDSGFNSSSGEGRIGRGVGGGSVEDWLDGVVAEMQTRTSRGGPIKIMEVSQDGGTQYAQRAEETVLGYFLNDAIRHALELEALNLAERAKSDGYVAAVAIDTDTPMKQIDEIKKRWLI</sequence>
<dbReference type="Proteomes" id="UP000828390">
    <property type="component" value="Unassembled WGS sequence"/>
</dbReference>
<reference evidence="1" key="1">
    <citation type="journal article" date="2019" name="bioRxiv">
        <title>The Genome of the Zebra Mussel, Dreissena polymorpha: A Resource for Invasive Species Research.</title>
        <authorList>
            <person name="McCartney M.A."/>
            <person name="Auch B."/>
            <person name="Kono T."/>
            <person name="Mallez S."/>
            <person name="Zhang Y."/>
            <person name="Obille A."/>
            <person name="Becker A."/>
            <person name="Abrahante J.E."/>
            <person name="Garbe J."/>
            <person name="Badalamenti J.P."/>
            <person name="Herman A."/>
            <person name="Mangelson H."/>
            <person name="Liachko I."/>
            <person name="Sullivan S."/>
            <person name="Sone E.D."/>
            <person name="Koren S."/>
            <person name="Silverstein K.A.T."/>
            <person name="Beckman K.B."/>
            <person name="Gohl D.M."/>
        </authorList>
    </citation>
    <scope>NUCLEOTIDE SEQUENCE</scope>
    <source>
        <strain evidence="1">Duluth1</strain>
        <tissue evidence="1">Whole animal</tissue>
    </source>
</reference>
<proteinExistence type="predicted"/>
<name>A0A9D4BDB0_DREPO</name>
<gene>
    <name evidence="1" type="ORF">DPMN_191434</name>
</gene>